<evidence type="ECO:0000256" key="2">
    <source>
        <dbReference type="ARBA" id="ARBA00004271"/>
    </source>
</evidence>
<keyword evidence="10 11" id="KW-0326">Glycosidase</keyword>
<dbReference type="EC" id="3.2.1.23" evidence="4 11"/>
<organism evidence="14">
    <name type="scientific">Fagus sylvatica</name>
    <name type="common">Beechnut</name>
    <dbReference type="NCBI Taxonomy" id="28930"/>
    <lineage>
        <taxon>Eukaryota</taxon>
        <taxon>Viridiplantae</taxon>
        <taxon>Streptophyta</taxon>
        <taxon>Embryophyta</taxon>
        <taxon>Tracheophyta</taxon>
        <taxon>Spermatophyta</taxon>
        <taxon>Magnoliopsida</taxon>
        <taxon>eudicotyledons</taxon>
        <taxon>Gunneridae</taxon>
        <taxon>Pentapetalae</taxon>
        <taxon>rosids</taxon>
        <taxon>fabids</taxon>
        <taxon>Fagales</taxon>
        <taxon>Fagaceae</taxon>
        <taxon>Fagus</taxon>
    </lineage>
</organism>
<comment type="similarity">
    <text evidence="3 12">Belongs to the glycosyl hydrolase 35 family.</text>
</comment>
<dbReference type="Gene3D" id="3.20.20.80">
    <property type="entry name" value="Glycosidases"/>
    <property type="match status" value="2"/>
</dbReference>
<dbReference type="InterPro" id="IPR008979">
    <property type="entry name" value="Galactose-bd-like_sf"/>
</dbReference>
<dbReference type="InterPro" id="IPR019801">
    <property type="entry name" value="Glyco_hydro_35_CS"/>
</dbReference>
<dbReference type="InterPro" id="IPR041392">
    <property type="entry name" value="GHD"/>
</dbReference>
<keyword evidence="7" id="KW-0732">Signal</keyword>
<dbReference type="PROSITE" id="PS50228">
    <property type="entry name" value="SUEL_LECTIN"/>
    <property type="match status" value="1"/>
</dbReference>
<keyword evidence="9" id="KW-0325">Glycoprotein</keyword>
<dbReference type="SUPFAM" id="SSF49785">
    <property type="entry name" value="Galactose-binding domain-like"/>
    <property type="match status" value="2"/>
</dbReference>
<dbReference type="GO" id="GO:0005975">
    <property type="term" value="P:carbohydrate metabolic process"/>
    <property type="evidence" value="ECO:0007669"/>
    <property type="project" value="InterPro"/>
</dbReference>
<dbReference type="SUPFAM" id="SSF51445">
    <property type="entry name" value="(Trans)glycosidases"/>
    <property type="match status" value="1"/>
</dbReference>
<dbReference type="InterPro" id="IPR001944">
    <property type="entry name" value="Glycoside_Hdrlase_35"/>
</dbReference>
<dbReference type="Pfam" id="PF02140">
    <property type="entry name" value="SUEL_Lectin"/>
    <property type="match status" value="1"/>
</dbReference>
<reference evidence="14" key="1">
    <citation type="submission" date="2018-02" db="EMBL/GenBank/DDBJ databases">
        <authorList>
            <person name="Cohen D.B."/>
            <person name="Kent A.D."/>
        </authorList>
    </citation>
    <scope>NUCLEOTIDE SEQUENCE</scope>
</reference>
<dbReference type="Pfam" id="PF21467">
    <property type="entry name" value="BetaGal_gal-bd"/>
    <property type="match status" value="1"/>
</dbReference>
<dbReference type="CDD" id="cd22842">
    <property type="entry name" value="Gal_Rha_Lectin_BGal"/>
    <property type="match status" value="1"/>
</dbReference>
<evidence type="ECO:0000256" key="7">
    <source>
        <dbReference type="ARBA" id="ARBA00022729"/>
    </source>
</evidence>
<dbReference type="AlphaFoldDB" id="A0A2N9ELK1"/>
<dbReference type="PRINTS" id="PR00742">
    <property type="entry name" value="GLHYDRLASE35"/>
</dbReference>
<evidence type="ECO:0000256" key="11">
    <source>
        <dbReference type="RuleBase" id="RU000675"/>
    </source>
</evidence>
<sequence>MHKVYMYALELDPSSRVNGLMGVYHCGYMKFQALSTDLIMNHSKYAKKIVDMMKSEKLYASQGGPIILSQIENEYTLVEPAFHEKGPSYVRWAAKMAVGLQTGVPWIMCKQDDAPDPVYHGGTNFGRTASEYVTTSYYDEAPLDEYGLIRQPKWGHLKELHAAIKLSSKALLSGPQNILSLGRLQQAYVFKKSEECTAFLVNYEKRDVKVHFQNVAYELPRKSISILPDCKVIVFNTAKVSTQYNTRSVISRKKFDSIEKWEEHKEDIPTFLKTSLRAHTFLEQMSTTNDTSDYLWYTFRFVNHDQTAQLLNVHSNGHVLQAFVNGGSAHGSHQNRGSSLESNVTLRIGPNYISLLSAMVGFPDSGAHLERRVLGLRRVRVQGKDFTNHAWGYQALFDKPAGNDPVALNLGSMGKGEAWVNGESIGRYWVSFHTSEGNPSQTRYHVPRSFLKPKDNLLVLLEEENGYPLGISLDTISRTKVCGLVSESHLPPVCGTRHDQSGEICQRNPDRRPNVQLQCPPNSTISKILFASFGKPSGDCESQALGTCHSSNSRAIVEKECLGKSKCSIIVSSHSFGDDQCPGIPKALLVDAQCA</sequence>
<dbReference type="FunFam" id="2.60.120.740:FF:000002">
    <property type="entry name" value="Beta-galactosidase"/>
    <property type="match status" value="1"/>
</dbReference>
<dbReference type="InterPro" id="IPR031330">
    <property type="entry name" value="Gly_Hdrlase_35_cat"/>
</dbReference>
<dbReference type="FunFam" id="2.60.120.260:FF:000142">
    <property type="entry name" value="Beta-galactosidase"/>
    <property type="match status" value="1"/>
</dbReference>
<dbReference type="PANTHER" id="PTHR23421">
    <property type="entry name" value="BETA-GALACTOSIDASE RELATED"/>
    <property type="match status" value="1"/>
</dbReference>
<accession>A0A2N9ELK1</accession>
<evidence type="ECO:0000256" key="12">
    <source>
        <dbReference type="RuleBase" id="RU003679"/>
    </source>
</evidence>
<evidence type="ECO:0000256" key="1">
    <source>
        <dbReference type="ARBA" id="ARBA00001412"/>
    </source>
</evidence>
<dbReference type="InterPro" id="IPR043159">
    <property type="entry name" value="Lectin_gal-bd_sf"/>
</dbReference>
<keyword evidence="8 11" id="KW-0378">Hydrolase</keyword>
<evidence type="ECO:0000256" key="6">
    <source>
        <dbReference type="ARBA" id="ARBA00022525"/>
    </source>
</evidence>
<dbReference type="Gene3D" id="2.60.120.740">
    <property type="match status" value="1"/>
</dbReference>
<evidence type="ECO:0000256" key="3">
    <source>
        <dbReference type="ARBA" id="ARBA00009809"/>
    </source>
</evidence>
<evidence type="ECO:0000313" key="14">
    <source>
        <dbReference type="EMBL" id="SPC75665.1"/>
    </source>
</evidence>
<evidence type="ECO:0000256" key="10">
    <source>
        <dbReference type="ARBA" id="ARBA00023295"/>
    </source>
</evidence>
<dbReference type="Pfam" id="PF01301">
    <property type="entry name" value="Glyco_hydro_35"/>
    <property type="match status" value="2"/>
</dbReference>
<keyword evidence="5" id="KW-0052">Apoplast</keyword>
<comment type="catalytic activity">
    <reaction evidence="1 11">
        <text>Hydrolysis of terminal non-reducing beta-D-galactose residues in beta-D-galactosides.</text>
        <dbReference type="EC" id="3.2.1.23"/>
    </reaction>
</comment>
<evidence type="ECO:0000256" key="8">
    <source>
        <dbReference type="ARBA" id="ARBA00022801"/>
    </source>
</evidence>
<dbReference type="Pfam" id="PF17834">
    <property type="entry name" value="GHD"/>
    <property type="match status" value="1"/>
</dbReference>
<evidence type="ECO:0000256" key="4">
    <source>
        <dbReference type="ARBA" id="ARBA00012756"/>
    </source>
</evidence>
<comment type="subcellular location">
    <subcellularLocation>
        <location evidence="2">Secreted</location>
        <location evidence="2">Extracellular space</location>
        <location evidence="2">Apoplast</location>
    </subcellularLocation>
</comment>
<dbReference type="EMBL" id="OIVN01000173">
    <property type="protein sequence ID" value="SPC75665.1"/>
    <property type="molecule type" value="Genomic_DNA"/>
</dbReference>
<evidence type="ECO:0000259" key="13">
    <source>
        <dbReference type="PROSITE" id="PS50228"/>
    </source>
</evidence>
<dbReference type="PROSITE" id="PS01182">
    <property type="entry name" value="GLYCOSYL_HYDROL_F35"/>
    <property type="match status" value="1"/>
</dbReference>
<dbReference type="Gene3D" id="2.60.120.260">
    <property type="entry name" value="Galactose-binding domain-like"/>
    <property type="match status" value="1"/>
</dbReference>
<protein>
    <recommendedName>
        <fullName evidence="4 11">Beta-galactosidase</fullName>
        <ecNumber evidence="4 11">3.2.1.23</ecNumber>
    </recommendedName>
</protein>
<dbReference type="GO" id="GO:0048046">
    <property type="term" value="C:apoplast"/>
    <property type="evidence" value="ECO:0007669"/>
    <property type="project" value="UniProtKB-SubCell"/>
</dbReference>
<evidence type="ECO:0000256" key="5">
    <source>
        <dbReference type="ARBA" id="ARBA00022523"/>
    </source>
</evidence>
<evidence type="ECO:0000256" key="9">
    <source>
        <dbReference type="ARBA" id="ARBA00023180"/>
    </source>
</evidence>
<dbReference type="FunFam" id="2.60.120.260:FF:000050">
    <property type="entry name" value="Beta-galactosidase"/>
    <property type="match status" value="1"/>
</dbReference>
<dbReference type="InterPro" id="IPR000922">
    <property type="entry name" value="Lectin_gal-bd_dom"/>
</dbReference>
<dbReference type="GO" id="GO:0004565">
    <property type="term" value="F:beta-galactosidase activity"/>
    <property type="evidence" value="ECO:0007669"/>
    <property type="project" value="UniProtKB-EC"/>
</dbReference>
<dbReference type="InterPro" id="IPR017853">
    <property type="entry name" value="GH"/>
</dbReference>
<dbReference type="InterPro" id="IPR048913">
    <property type="entry name" value="BetaGal_gal-bd"/>
</dbReference>
<keyword evidence="6" id="KW-0964">Secreted</keyword>
<proteinExistence type="inferred from homology"/>
<dbReference type="GO" id="GO:0030246">
    <property type="term" value="F:carbohydrate binding"/>
    <property type="evidence" value="ECO:0007669"/>
    <property type="project" value="InterPro"/>
</dbReference>
<gene>
    <name evidence="14" type="ORF">FSB_LOCUS3547</name>
</gene>
<feature type="domain" description="SUEL-type lectin" evidence="13">
    <location>
        <begin position="509"/>
        <end position="595"/>
    </location>
</feature>
<name>A0A2N9ELK1_FAGSY</name>